<organism evidence="1 2">
    <name type="scientific">Panagrellus redivivus</name>
    <name type="common">Microworm</name>
    <dbReference type="NCBI Taxonomy" id="6233"/>
    <lineage>
        <taxon>Eukaryota</taxon>
        <taxon>Metazoa</taxon>
        <taxon>Ecdysozoa</taxon>
        <taxon>Nematoda</taxon>
        <taxon>Chromadorea</taxon>
        <taxon>Rhabditida</taxon>
        <taxon>Tylenchina</taxon>
        <taxon>Panagrolaimomorpha</taxon>
        <taxon>Panagrolaimoidea</taxon>
        <taxon>Panagrolaimidae</taxon>
        <taxon>Panagrellus</taxon>
    </lineage>
</organism>
<keyword evidence="1" id="KW-1185">Reference proteome</keyword>
<sequence>MREVNFKIACGATNYFAVAHTLPDRCKLSQDIVALLDGFTDVKLITPTDIIDVITNAPTLEDAIAALLQAAPPSSVKVVFVRTMSLLIDRQSLVTAAQKAGYTNIEAIELASLSTSYKILNLPLNCAVGEHVLVVTGLEFTFPWYKCYVHVIRKCENAWQLVGVGLSPLAALAQYPSARNYVVYEGTTEVDKAVVVQFFGDRNLHFSSMMKSDFYIKYIWNRINNGNLNGYEVLPSFLFDLHIKVGDRCDRTALTDQVPPFTITKVIDVGDAPTVEIHVDRVGQGMLVKTFKFKSAAFRTVLITLNVDKTLLPQVTLKTIATRLSVVEGNF</sequence>
<evidence type="ECO:0000313" key="2">
    <source>
        <dbReference type="WBParaSite" id="Pan_g675.t1"/>
    </source>
</evidence>
<proteinExistence type="predicted"/>
<protein>
    <submittedName>
        <fullName evidence="2">KR domain-containing protein</fullName>
    </submittedName>
</protein>
<reference evidence="2" key="2">
    <citation type="submission" date="2020-10" db="UniProtKB">
        <authorList>
            <consortium name="WormBaseParasite"/>
        </authorList>
    </citation>
    <scope>IDENTIFICATION</scope>
</reference>
<reference evidence="1" key="1">
    <citation type="journal article" date="2013" name="Genetics">
        <title>The draft genome and transcriptome of Panagrellus redivivus are shaped by the harsh demands of a free-living lifestyle.</title>
        <authorList>
            <person name="Srinivasan J."/>
            <person name="Dillman A.R."/>
            <person name="Macchietto M.G."/>
            <person name="Heikkinen L."/>
            <person name="Lakso M."/>
            <person name="Fracchia K.M."/>
            <person name="Antoshechkin I."/>
            <person name="Mortazavi A."/>
            <person name="Wong G."/>
            <person name="Sternberg P.W."/>
        </authorList>
    </citation>
    <scope>NUCLEOTIDE SEQUENCE [LARGE SCALE GENOMIC DNA]</scope>
    <source>
        <strain evidence="1">MT8872</strain>
    </source>
</reference>
<dbReference type="Proteomes" id="UP000492821">
    <property type="component" value="Unassembled WGS sequence"/>
</dbReference>
<dbReference type="AlphaFoldDB" id="A0A7E4W313"/>
<accession>A0A7E4W313</accession>
<dbReference type="WBParaSite" id="Pan_g675.t1">
    <property type="protein sequence ID" value="Pan_g675.t1"/>
    <property type="gene ID" value="Pan_g675"/>
</dbReference>
<evidence type="ECO:0000313" key="1">
    <source>
        <dbReference type="Proteomes" id="UP000492821"/>
    </source>
</evidence>
<name>A0A7E4W313_PANRE</name>